<organism evidence="2">
    <name type="scientific">mine drainage metagenome</name>
    <dbReference type="NCBI Taxonomy" id="410659"/>
    <lineage>
        <taxon>unclassified sequences</taxon>
        <taxon>metagenomes</taxon>
        <taxon>ecological metagenomes</taxon>
    </lineage>
</organism>
<dbReference type="InterPro" id="IPR016188">
    <property type="entry name" value="PurM-like_N"/>
</dbReference>
<dbReference type="Gene3D" id="3.30.1330.10">
    <property type="entry name" value="PurM-like, N-terminal domain"/>
    <property type="match status" value="1"/>
</dbReference>
<reference evidence="2" key="1">
    <citation type="submission" date="2013-08" db="EMBL/GenBank/DDBJ databases">
        <authorList>
            <person name="Mendez C."/>
            <person name="Richter M."/>
            <person name="Ferrer M."/>
            <person name="Sanchez J."/>
        </authorList>
    </citation>
    <scope>NUCLEOTIDE SEQUENCE</scope>
</reference>
<feature type="domain" description="PurM-like N-terminal" evidence="1">
    <location>
        <begin position="26"/>
        <end position="95"/>
    </location>
</feature>
<protein>
    <submittedName>
        <fullName evidence="2">Thiamine-monophosphate kinase</fullName>
    </submittedName>
</protein>
<dbReference type="GO" id="GO:0009030">
    <property type="term" value="F:thiamine-phosphate kinase activity"/>
    <property type="evidence" value="ECO:0007669"/>
    <property type="project" value="InterPro"/>
</dbReference>
<dbReference type="SUPFAM" id="SSF55326">
    <property type="entry name" value="PurM N-terminal domain-like"/>
    <property type="match status" value="1"/>
</dbReference>
<sequence>MRERDLINHIVSLLPKAPPEILRGIGDDTALLRPQEGMDLLVTSDTQREGVHFRWEWMTPEEVGYRLVVVNASDVYSKGGSPFSAFVTLALPVGTPESTVHRL</sequence>
<accession>T1CR96</accession>
<dbReference type="InterPro" id="IPR036921">
    <property type="entry name" value="PurM-like_N_sf"/>
</dbReference>
<evidence type="ECO:0000259" key="1">
    <source>
        <dbReference type="Pfam" id="PF00586"/>
    </source>
</evidence>
<evidence type="ECO:0000313" key="2">
    <source>
        <dbReference type="EMBL" id="EQD71004.1"/>
    </source>
</evidence>
<gene>
    <name evidence="2" type="ORF">B1A_06007</name>
</gene>
<dbReference type="EMBL" id="AUZX01004372">
    <property type="protein sequence ID" value="EQD71004.1"/>
    <property type="molecule type" value="Genomic_DNA"/>
</dbReference>
<dbReference type="AlphaFoldDB" id="T1CR96"/>
<name>T1CR96_9ZZZZ</name>
<dbReference type="PANTHER" id="PTHR30270">
    <property type="entry name" value="THIAMINE-MONOPHOSPHATE KINASE"/>
    <property type="match status" value="1"/>
</dbReference>
<keyword evidence="2" id="KW-0418">Kinase</keyword>
<comment type="caution">
    <text evidence="2">The sequence shown here is derived from an EMBL/GenBank/DDBJ whole genome shotgun (WGS) entry which is preliminary data.</text>
</comment>
<dbReference type="GO" id="GO:0009228">
    <property type="term" value="P:thiamine biosynthetic process"/>
    <property type="evidence" value="ECO:0007669"/>
    <property type="project" value="InterPro"/>
</dbReference>
<reference evidence="2" key="2">
    <citation type="journal article" date="2014" name="ISME J.">
        <title>Microbial stratification in low pH oxic and suboxic macroscopic growths along an acid mine drainage.</title>
        <authorList>
            <person name="Mendez-Garcia C."/>
            <person name="Mesa V."/>
            <person name="Sprenger R.R."/>
            <person name="Richter M."/>
            <person name="Diez M.S."/>
            <person name="Solano J."/>
            <person name="Bargiela R."/>
            <person name="Golyshina O.V."/>
            <person name="Manteca A."/>
            <person name="Ramos J.L."/>
            <person name="Gallego J.R."/>
            <person name="Llorente I."/>
            <person name="Martins Dos Santos V.A."/>
            <person name="Jensen O.N."/>
            <person name="Pelaez A.I."/>
            <person name="Sanchez J."/>
            <person name="Ferrer M."/>
        </authorList>
    </citation>
    <scope>NUCLEOTIDE SEQUENCE</scope>
</reference>
<dbReference type="PANTHER" id="PTHR30270:SF0">
    <property type="entry name" value="THIAMINE-MONOPHOSPHATE KINASE"/>
    <property type="match status" value="1"/>
</dbReference>
<dbReference type="Pfam" id="PF00586">
    <property type="entry name" value="AIRS"/>
    <property type="match status" value="1"/>
</dbReference>
<feature type="non-terminal residue" evidence="2">
    <location>
        <position position="103"/>
    </location>
</feature>
<keyword evidence="2" id="KW-0808">Transferase</keyword>
<proteinExistence type="predicted"/>
<dbReference type="InterPro" id="IPR006283">
    <property type="entry name" value="ThiL-like"/>
</dbReference>